<keyword evidence="2" id="KW-0472">Membrane</keyword>
<evidence type="ECO:0000313" key="5">
    <source>
        <dbReference type="Proteomes" id="UP000007264"/>
    </source>
</evidence>
<dbReference type="GeneID" id="17043417"/>
<keyword evidence="2" id="KW-0812">Transmembrane</keyword>
<accession>I0Z446</accession>
<dbReference type="KEGG" id="csl:COCSUDRAFT_61634"/>
<name>I0Z446_COCSC</name>
<evidence type="ECO:0000259" key="3">
    <source>
        <dbReference type="PROSITE" id="PS50011"/>
    </source>
</evidence>
<dbReference type="PANTHER" id="PTHR44329">
    <property type="entry name" value="SERINE/THREONINE-PROTEIN KINASE TNNI3K-RELATED"/>
    <property type="match status" value="1"/>
</dbReference>
<dbReference type="EMBL" id="AGSI01000004">
    <property type="protein sequence ID" value="EIE25415.1"/>
    <property type="molecule type" value="Genomic_DNA"/>
</dbReference>
<feature type="region of interest" description="Disordered" evidence="1">
    <location>
        <begin position="122"/>
        <end position="161"/>
    </location>
</feature>
<dbReference type="GO" id="GO:0004674">
    <property type="term" value="F:protein serine/threonine kinase activity"/>
    <property type="evidence" value="ECO:0007669"/>
    <property type="project" value="TreeGrafter"/>
</dbReference>
<dbReference type="PROSITE" id="PS50011">
    <property type="entry name" value="PROTEIN_KINASE_DOM"/>
    <property type="match status" value="1"/>
</dbReference>
<protein>
    <submittedName>
        <fullName evidence="4">Kinase-like protein</fullName>
    </submittedName>
</protein>
<comment type="caution">
    <text evidence="4">The sequence shown here is derived from an EMBL/GenBank/DDBJ whole genome shotgun (WGS) entry which is preliminary data.</text>
</comment>
<proteinExistence type="predicted"/>
<sequence>MFRALGRQGVAPTAGLFTGNASAISNLTINGEQCIASSPATAADGSVAHAEDTSSQCVAGAGEAFEVNQAQCRMMFCCGLPDTAPTMRVPAPAPSIDMMPWPVAIVADLLAPAPAPLQQLPPLAASQGPLTADASQRSVAADGSLGPHVTDTSQGHLPAYPAAPASGPAVLPFGSSTIPAGVLRNASFTTTAAADSSAPPLNGRQIAIISAACVIVGIAFAAAILLTCWRWRQAARRIAPTQPGRSRASAQTLEWPGLGHELRAGHSGALTLPDTPSTLRPLQLRPAARQDKPAVQMRGGALLPTHTSPAATPTSAGHAQPVVTHLVATSTAAEAPRSAWGLAAAGQGSQAKEEKQPPLAALQLDAERESHLLQPTPLTRRWTWQEGSVSSLLPDSPIQGSLWHASSLQSLASSSSAGSPSSHAVLPSQAGNVFAVERASLRPLLGHYTAPQAIHASINGHDERSHLPRAFSAPTPAFTDINFARDVTLQEKIGSGAFGSVYRGDVTCMHDAAQVEVLSGLQHDRIVRLLGACLAPPTICIVEELALGGSLYDLLHTKSGARSNNPMPHSQLLRVAIDVADALRCMHHFSQPQILHRDLKSSNVLLDSGGRAKAPEMFEGRRVSEKIDVYSFGVLLWEMLTGELPWGHLSTPMQVIYVVGVLKKRLRIPDRCPETLRQLITQCWQDDADLRPSFTAIVPCLEEIAQVLVE</sequence>
<dbReference type="OrthoDB" id="4062651at2759"/>
<dbReference type="GO" id="GO:0005524">
    <property type="term" value="F:ATP binding"/>
    <property type="evidence" value="ECO:0007669"/>
    <property type="project" value="InterPro"/>
</dbReference>
<evidence type="ECO:0000313" key="4">
    <source>
        <dbReference type="EMBL" id="EIE25415.1"/>
    </source>
</evidence>
<feature type="transmembrane region" description="Helical" evidence="2">
    <location>
        <begin position="206"/>
        <end position="229"/>
    </location>
</feature>
<dbReference type="Gene3D" id="1.10.510.10">
    <property type="entry name" value="Transferase(Phosphotransferase) domain 1"/>
    <property type="match status" value="2"/>
</dbReference>
<reference evidence="4 5" key="1">
    <citation type="journal article" date="2012" name="Genome Biol.">
        <title>The genome of the polar eukaryotic microalga coccomyxa subellipsoidea reveals traits of cold adaptation.</title>
        <authorList>
            <person name="Blanc G."/>
            <person name="Agarkova I."/>
            <person name="Grimwood J."/>
            <person name="Kuo A."/>
            <person name="Brueggeman A."/>
            <person name="Dunigan D."/>
            <person name="Gurnon J."/>
            <person name="Ladunga I."/>
            <person name="Lindquist E."/>
            <person name="Lucas S."/>
            <person name="Pangilinan J."/>
            <person name="Proschold T."/>
            <person name="Salamov A."/>
            <person name="Schmutz J."/>
            <person name="Weeks D."/>
            <person name="Yamada T."/>
            <person name="Claverie J.M."/>
            <person name="Grigoriev I."/>
            <person name="Van Etten J."/>
            <person name="Lomsadze A."/>
            <person name="Borodovsky M."/>
        </authorList>
    </citation>
    <scope>NUCLEOTIDE SEQUENCE [LARGE SCALE GENOMIC DNA]</scope>
    <source>
        <strain evidence="4 5">C-169</strain>
    </source>
</reference>
<dbReference type="PROSITE" id="PS00108">
    <property type="entry name" value="PROTEIN_KINASE_ST"/>
    <property type="match status" value="1"/>
</dbReference>
<dbReference type="eggNOG" id="KOG0192">
    <property type="taxonomic scope" value="Eukaryota"/>
</dbReference>
<dbReference type="AlphaFoldDB" id="I0Z446"/>
<evidence type="ECO:0000256" key="2">
    <source>
        <dbReference type="SAM" id="Phobius"/>
    </source>
</evidence>
<dbReference type="STRING" id="574566.I0Z446"/>
<dbReference type="Proteomes" id="UP000007264">
    <property type="component" value="Unassembled WGS sequence"/>
</dbReference>
<dbReference type="Pfam" id="PF07714">
    <property type="entry name" value="PK_Tyr_Ser-Thr"/>
    <property type="match status" value="2"/>
</dbReference>
<dbReference type="InterPro" id="IPR001245">
    <property type="entry name" value="Ser-Thr/Tyr_kinase_cat_dom"/>
</dbReference>
<evidence type="ECO:0000256" key="1">
    <source>
        <dbReference type="SAM" id="MobiDB-lite"/>
    </source>
</evidence>
<organism evidence="4 5">
    <name type="scientific">Coccomyxa subellipsoidea (strain C-169)</name>
    <name type="common">Green microalga</name>
    <dbReference type="NCBI Taxonomy" id="574566"/>
    <lineage>
        <taxon>Eukaryota</taxon>
        <taxon>Viridiplantae</taxon>
        <taxon>Chlorophyta</taxon>
        <taxon>core chlorophytes</taxon>
        <taxon>Trebouxiophyceae</taxon>
        <taxon>Trebouxiophyceae incertae sedis</taxon>
        <taxon>Coccomyxaceae</taxon>
        <taxon>Coccomyxa</taxon>
        <taxon>Coccomyxa subellipsoidea</taxon>
    </lineage>
</organism>
<dbReference type="InterPro" id="IPR008271">
    <property type="entry name" value="Ser/Thr_kinase_AS"/>
</dbReference>
<feature type="domain" description="Protein kinase" evidence="3">
    <location>
        <begin position="487"/>
        <end position="709"/>
    </location>
</feature>
<dbReference type="RefSeq" id="XP_005649959.1">
    <property type="nucleotide sequence ID" value="XM_005649902.1"/>
</dbReference>
<dbReference type="InterPro" id="IPR011009">
    <property type="entry name" value="Kinase-like_dom_sf"/>
</dbReference>
<gene>
    <name evidence="4" type="ORF">COCSUDRAFT_61634</name>
</gene>
<keyword evidence="5" id="KW-1185">Reference proteome</keyword>
<dbReference type="SMART" id="SM00220">
    <property type="entry name" value="S_TKc"/>
    <property type="match status" value="1"/>
</dbReference>
<dbReference type="InterPro" id="IPR000719">
    <property type="entry name" value="Prot_kinase_dom"/>
</dbReference>
<keyword evidence="2" id="KW-1133">Transmembrane helix</keyword>
<dbReference type="SUPFAM" id="SSF56112">
    <property type="entry name" value="Protein kinase-like (PK-like)"/>
    <property type="match status" value="1"/>
</dbReference>
<dbReference type="InterPro" id="IPR051681">
    <property type="entry name" value="Ser/Thr_Kinases-Pseudokinases"/>
</dbReference>